<protein>
    <submittedName>
        <fullName evidence="3">Uncharacterized protein</fullName>
    </submittedName>
</protein>
<accession>A0ABT8JTJ0</accession>
<comment type="caution">
    <text evidence="3">The sequence shown here is derived from an EMBL/GenBank/DDBJ whole genome shotgun (WGS) entry which is preliminary data.</text>
</comment>
<proteinExistence type="predicted"/>
<evidence type="ECO:0000313" key="3">
    <source>
        <dbReference type="EMBL" id="MDN4608430.1"/>
    </source>
</evidence>
<reference evidence="3" key="1">
    <citation type="submission" date="2023-03" db="EMBL/GenBank/DDBJ databases">
        <title>MT1 and MT2 Draft Genomes of Novel Species.</title>
        <authorList>
            <person name="Venkateswaran K."/>
        </authorList>
    </citation>
    <scope>NUCLEOTIDE SEQUENCE</scope>
    <source>
        <strain evidence="3">F6_3S_P_2</strain>
    </source>
</reference>
<feature type="compositionally biased region" description="Acidic residues" evidence="1">
    <location>
        <begin position="83"/>
        <end position="99"/>
    </location>
</feature>
<feature type="signal peptide" evidence="2">
    <location>
        <begin position="1"/>
        <end position="39"/>
    </location>
</feature>
<keyword evidence="2" id="KW-0732">Signal</keyword>
<gene>
    <name evidence="3" type="ORF">P5G49_13210</name>
</gene>
<feature type="chain" id="PRO_5045998528" evidence="2">
    <location>
        <begin position="40"/>
        <end position="149"/>
    </location>
</feature>
<feature type="region of interest" description="Disordered" evidence="1">
    <location>
        <begin position="76"/>
        <end position="149"/>
    </location>
</feature>
<feature type="compositionally biased region" description="Acidic residues" evidence="1">
    <location>
        <begin position="107"/>
        <end position="149"/>
    </location>
</feature>
<sequence>MVKETNRNEKNTKKKILPFVMSTSMLTAAIFGAGGSALAAENGEKEFKNHGEKVSYYATSIPGSPEKGKFMRTIANKNFVAAEPDEEDSNDTTGDDDTTDAPNKEEEAVDAPAEEEADVDAPAEEEADVDAPAEEEADVDAPAEEECSG</sequence>
<dbReference type="Proteomes" id="UP001175097">
    <property type="component" value="Unassembled WGS sequence"/>
</dbReference>
<evidence type="ECO:0000256" key="2">
    <source>
        <dbReference type="SAM" id="SignalP"/>
    </source>
</evidence>
<evidence type="ECO:0000313" key="4">
    <source>
        <dbReference type="Proteomes" id="UP001175097"/>
    </source>
</evidence>
<dbReference type="EMBL" id="JAROCC010000011">
    <property type="protein sequence ID" value="MDN4608430.1"/>
    <property type="molecule type" value="Genomic_DNA"/>
</dbReference>
<name>A0ABT8JTJ0_9BACL</name>
<organism evidence="3 4">
    <name type="scientific">Sporosarcina highlanderae</name>
    <dbReference type="NCBI Taxonomy" id="3035916"/>
    <lineage>
        <taxon>Bacteria</taxon>
        <taxon>Bacillati</taxon>
        <taxon>Bacillota</taxon>
        <taxon>Bacilli</taxon>
        <taxon>Bacillales</taxon>
        <taxon>Caryophanaceae</taxon>
        <taxon>Sporosarcina</taxon>
    </lineage>
</organism>
<keyword evidence="4" id="KW-1185">Reference proteome</keyword>
<evidence type="ECO:0000256" key="1">
    <source>
        <dbReference type="SAM" id="MobiDB-lite"/>
    </source>
</evidence>
<dbReference type="RefSeq" id="WP_301244477.1">
    <property type="nucleotide sequence ID" value="NZ_JAROCC010000011.1"/>
</dbReference>